<evidence type="ECO:0000259" key="7">
    <source>
        <dbReference type="Pfam" id="PF07980"/>
    </source>
</evidence>
<comment type="similarity">
    <text evidence="2">Belongs to the SusD family.</text>
</comment>
<dbReference type="Gene3D" id="1.25.40.390">
    <property type="match status" value="1"/>
</dbReference>
<comment type="caution">
    <text evidence="9">The sequence shown here is derived from an EMBL/GenBank/DDBJ whole genome shotgun (WGS) entry which is preliminary data.</text>
</comment>
<evidence type="ECO:0000313" key="9">
    <source>
        <dbReference type="EMBL" id="PZX56498.1"/>
    </source>
</evidence>
<evidence type="ECO:0000256" key="6">
    <source>
        <dbReference type="SAM" id="SignalP"/>
    </source>
</evidence>
<keyword evidence="4" id="KW-0472">Membrane</keyword>
<keyword evidence="10" id="KW-1185">Reference proteome</keyword>
<name>A0A2W7R6L7_9BACT</name>
<feature type="domain" description="RagB/SusD" evidence="7">
    <location>
        <begin position="272"/>
        <end position="573"/>
    </location>
</feature>
<dbReference type="Pfam" id="PF07980">
    <property type="entry name" value="SusD_RagB"/>
    <property type="match status" value="1"/>
</dbReference>
<evidence type="ECO:0000256" key="5">
    <source>
        <dbReference type="ARBA" id="ARBA00023237"/>
    </source>
</evidence>
<dbReference type="AlphaFoldDB" id="A0A2W7R6L7"/>
<dbReference type="Proteomes" id="UP000248882">
    <property type="component" value="Unassembled WGS sequence"/>
</dbReference>
<dbReference type="PROSITE" id="PS51257">
    <property type="entry name" value="PROKAR_LIPOPROTEIN"/>
    <property type="match status" value="1"/>
</dbReference>
<feature type="domain" description="SusD-like N-terminal" evidence="8">
    <location>
        <begin position="101"/>
        <end position="226"/>
    </location>
</feature>
<gene>
    <name evidence="9" type="ORF">LV85_00423</name>
</gene>
<accession>A0A2W7R6L7</accession>
<dbReference type="OrthoDB" id="9792139at2"/>
<dbReference type="InterPro" id="IPR012944">
    <property type="entry name" value="SusD_RagB_dom"/>
</dbReference>
<reference evidence="9 10" key="1">
    <citation type="submission" date="2018-06" db="EMBL/GenBank/DDBJ databases">
        <title>Genomic Encyclopedia of Archaeal and Bacterial Type Strains, Phase II (KMG-II): from individual species to whole genera.</title>
        <authorList>
            <person name="Goeker M."/>
        </authorList>
    </citation>
    <scope>NUCLEOTIDE SEQUENCE [LARGE SCALE GENOMIC DNA]</scope>
    <source>
        <strain evidence="9 10">DSM 19830</strain>
    </source>
</reference>
<keyword evidence="5" id="KW-0998">Cell outer membrane</keyword>
<dbReference type="GO" id="GO:0009279">
    <property type="term" value="C:cell outer membrane"/>
    <property type="evidence" value="ECO:0007669"/>
    <property type="project" value="UniProtKB-SubCell"/>
</dbReference>
<dbReference type="Pfam" id="PF14322">
    <property type="entry name" value="SusD-like_3"/>
    <property type="match status" value="1"/>
</dbReference>
<comment type="subcellular location">
    <subcellularLocation>
        <location evidence="1">Cell outer membrane</location>
    </subcellularLocation>
</comment>
<feature type="chain" id="PRO_5016155033" evidence="6">
    <location>
        <begin position="24"/>
        <end position="573"/>
    </location>
</feature>
<organism evidence="9 10">
    <name type="scientific">Algoriphagus chordae</name>
    <dbReference type="NCBI Taxonomy" id="237019"/>
    <lineage>
        <taxon>Bacteria</taxon>
        <taxon>Pseudomonadati</taxon>
        <taxon>Bacteroidota</taxon>
        <taxon>Cytophagia</taxon>
        <taxon>Cytophagales</taxon>
        <taxon>Cyclobacteriaceae</taxon>
        <taxon>Algoriphagus</taxon>
    </lineage>
</organism>
<keyword evidence="3 6" id="KW-0732">Signal</keyword>
<dbReference type="RefSeq" id="WP_111316542.1">
    <property type="nucleotide sequence ID" value="NZ_QKZT01000002.1"/>
</dbReference>
<proteinExistence type="inferred from homology"/>
<evidence type="ECO:0000256" key="1">
    <source>
        <dbReference type="ARBA" id="ARBA00004442"/>
    </source>
</evidence>
<evidence type="ECO:0000256" key="2">
    <source>
        <dbReference type="ARBA" id="ARBA00006275"/>
    </source>
</evidence>
<evidence type="ECO:0000256" key="3">
    <source>
        <dbReference type="ARBA" id="ARBA00022729"/>
    </source>
</evidence>
<dbReference type="InterPro" id="IPR033985">
    <property type="entry name" value="SusD-like_N"/>
</dbReference>
<evidence type="ECO:0000313" key="10">
    <source>
        <dbReference type="Proteomes" id="UP000248882"/>
    </source>
</evidence>
<dbReference type="EMBL" id="QKZT01000002">
    <property type="protein sequence ID" value="PZX56498.1"/>
    <property type="molecule type" value="Genomic_DNA"/>
</dbReference>
<evidence type="ECO:0000256" key="4">
    <source>
        <dbReference type="ARBA" id="ARBA00023136"/>
    </source>
</evidence>
<dbReference type="SUPFAM" id="SSF48452">
    <property type="entry name" value="TPR-like"/>
    <property type="match status" value="1"/>
</dbReference>
<protein>
    <submittedName>
        <fullName evidence="9">Putative outer membrane starch-binding protein</fullName>
    </submittedName>
</protein>
<feature type="signal peptide" evidence="6">
    <location>
        <begin position="1"/>
        <end position="23"/>
    </location>
</feature>
<dbReference type="InterPro" id="IPR011990">
    <property type="entry name" value="TPR-like_helical_dom_sf"/>
</dbReference>
<sequence>MKSIKIKVGVIAASCIMMFAVSCDDYLEVLPTGQLGQAQLVTLAGIDQSLIAVYSQVNGRNLRMASPSNWVWGSIRGGDANKGTDPGDFNTINPIERFETDAVNVNPAENWRGLYEGIARANNVLRLLIDKGPDVTDADVVRITAQARFLRGHFYFQLKRNFNNTPYVDETVDYKNGIEDVVNNQDLWPFIEADFMYAAENLPSTQSQVGRVNEWAAKTYLAKTYLYQDKFSEAKTLFDAIIADGMTSNGKKYGLVPYYDDVFRGGNENHEESIWAYQSAAGTGSVNNANPEFDLNFPYNTLPGNCCGFFAPSFTFVNSFRTDASGLPLLDNSYNDPGNRVKNDMNITSADPFTPDTGNLDPRVDHTVGRRGLPYLDWEDHKGSVWIRKQDWAGPYSPKKYVYEKSEEAGFLDTSSWTPGYTGINIMILRFADVLLMAAEAEIELGNLEAARGYVNRVRERAMNSALMRDNGNMAANYKVSLYNSAWSDSDMARKAVRFERKLELGMEGHRFYDLVRWDTVQEEMDRYFALEGVMLPAQMAGAKFTDKHKLLPIPQGQIDLLGPDVLIQNPGF</sequence>
<evidence type="ECO:0000259" key="8">
    <source>
        <dbReference type="Pfam" id="PF14322"/>
    </source>
</evidence>